<keyword evidence="3" id="KW-1185">Reference proteome</keyword>
<dbReference type="Proteomes" id="UP001151287">
    <property type="component" value="Unassembled WGS sequence"/>
</dbReference>
<accession>A0A9Q0CM62</accession>
<evidence type="ECO:0000313" key="3">
    <source>
        <dbReference type="Proteomes" id="UP001151287"/>
    </source>
</evidence>
<keyword evidence="1" id="KW-1133">Transmembrane helix</keyword>
<comment type="caution">
    <text evidence="2">The sequence shown here is derived from an EMBL/GenBank/DDBJ whole genome shotgun (WGS) entry which is preliminary data.</text>
</comment>
<proteinExistence type="predicted"/>
<dbReference type="PANTHER" id="PTHR34116">
    <property type="entry name" value="PLASMINOGEN ACTIVATOR INHIBITOR"/>
    <property type="match status" value="1"/>
</dbReference>
<feature type="transmembrane region" description="Helical" evidence="1">
    <location>
        <begin position="241"/>
        <end position="264"/>
    </location>
</feature>
<keyword evidence="1" id="KW-0812">Transmembrane</keyword>
<feature type="transmembrane region" description="Helical" evidence="1">
    <location>
        <begin position="52"/>
        <end position="75"/>
    </location>
</feature>
<feature type="transmembrane region" description="Helical" evidence="1">
    <location>
        <begin position="270"/>
        <end position="296"/>
    </location>
</feature>
<dbReference type="EMBL" id="JAMQYH010000002">
    <property type="protein sequence ID" value="KAJ1696451.1"/>
    <property type="molecule type" value="Genomic_DNA"/>
</dbReference>
<reference evidence="2" key="1">
    <citation type="journal article" date="2022" name="Cell">
        <title>Repeat-based holocentromeres influence genome architecture and karyotype evolution.</title>
        <authorList>
            <person name="Hofstatter P.G."/>
            <person name="Thangavel G."/>
            <person name="Lux T."/>
            <person name="Neumann P."/>
            <person name="Vondrak T."/>
            <person name="Novak P."/>
            <person name="Zhang M."/>
            <person name="Costa L."/>
            <person name="Castellani M."/>
            <person name="Scott A."/>
            <person name="Toegelov H."/>
            <person name="Fuchs J."/>
            <person name="Mata-Sucre Y."/>
            <person name="Dias Y."/>
            <person name="Vanzela A.L.L."/>
            <person name="Huettel B."/>
            <person name="Almeida C.C.S."/>
            <person name="Simkova H."/>
            <person name="Souza G."/>
            <person name="Pedrosa-Harand A."/>
            <person name="Macas J."/>
            <person name="Mayer K.F.X."/>
            <person name="Houben A."/>
            <person name="Marques A."/>
        </authorList>
    </citation>
    <scope>NUCLEOTIDE SEQUENCE</scope>
    <source>
        <tissue evidence="2">Leaves</tissue>
    </source>
</reference>
<gene>
    <name evidence="2" type="ORF">LUZ63_004963</name>
</gene>
<feature type="transmembrane region" description="Helical" evidence="1">
    <location>
        <begin position="104"/>
        <end position="125"/>
    </location>
</feature>
<feature type="transmembrane region" description="Helical" evidence="1">
    <location>
        <begin position="207"/>
        <end position="229"/>
    </location>
</feature>
<dbReference type="AlphaFoldDB" id="A0A9Q0CM62"/>
<dbReference type="PANTHER" id="PTHR34116:SF10">
    <property type="entry name" value="OS04G0443700 PROTEIN"/>
    <property type="match status" value="1"/>
</dbReference>
<dbReference type="OrthoDB" id="1869454at2759"/>
<protein>
    <submittedName>
        <fullName evidence="2">Uncharacterized protein</fullName>
    </submittedName>
</protein>
<name>A0A9Q0CM62_9POAL</name>
<organism evidence="2 3">
    <name type="scientific">Rhynchospora breviuscula</name>
    <dbReference type="NCBI Taxonomy" id="2022672"/>
    <lineage>
        <taxon>Eukaryota</taxon>
        <taxon>Viridiplantae</taxon>
        <taxon>Streptophyta</taxon>
        <taxon>Embryophyta</taxon>
        <taxon>Tracheophyta</taxon>
        <taxon>Spermatophyta</taxon>
        <taxon>Magnoliopsida</taxon>
        <taxon>Liliopsida</taxon>
        <taxon>Poales</taxon>
        <taxon>Cyperaceae</taxon>
        <taxon>Cyperoideae</taxon>
        <taxon>Rhynchosporeae</taxon>
        <taxon>Rhynchospora</taxon>
    </lineage>
</organism>
<feature type="transmembrane region" description="Helical" evidence="1">
    <location>
        <begin position="6"/>
        <end position="31"/>
    </location>
</feature>
<feature type="transmembrane region" description="Helical" evidence="1">
    <location>
        <begin position="146"/>
        <end position="167"/>
    </location>
</feature>
<evidence type="ECO:0000313" key="2">
    <source>
        <dbReference type="EMBL" id="KAJ1696451.1"/>
    </source>
</evidence>
<keyword evidence="1" id="KW-0472">Membrane</keyword>
<sequence length="322" mass="36164">MPLKELAADGIGVATISLVCLLSLLCLFCIYRSICFHFWIHRRRRRDGFLHLYSYFTGPSICRLALLLLSIYWGLGEILRLSFLDNPKYGILSDDSWRGKICKFYVISNLGFAEPGMFLMLGFLLHAALQRSEYGSLSPCWNRNTIGCLVLCCLPAVIWDVAVLFIAPQNGTLAQNKFFIESSSRGNSTGTVVDSDVTCTYPLLSTIFLAAFYVILMIYVTYLGTRVLVLVINKGLRRRIYILVFSVVIFLPLRVTLLGILVLLKPELLAYEVVVFVSFVLVLCCSGVGIVILVYFPVADMLALRDPEHLELIRSQSDNSSQ</sequence>
<evidence type="ECO:0000256" key="1">
    <source>
        <dbReference type="SAM" id="Phobius"/>
    </source>
</evidence>